<evidence type="ECO:0000256" key="1">
    <source>
        <dbReference type="SAM" id="MobiDB-lite"/>
    </source>
</evidence>
<keyword evidence="3" id="KW-1185">Reference proteome</keyword>
<protein>
    <submittedName>
        <fullName evidence="2">Uncharacterized protein</fullName>
    </submittedName>
</protein>
<feature type="compositionally biased region" description="Basic and acidic residues" evidence="1">
    <location>
        <begin position="1"/>
        <end position="18"/>
    </location>
</feature>
<evidence type="ECO:0000313" key="3">
    <source>
        <dbReference type="Proteomes" id="UP000265520"/>
    </source>
</evidence>
<feature type="region of interest" description="Disordered" evidence="1">
    <location>
        <begin position="1"/>
        <end position="20"/>
    </location>
</feature>
<feature type="region of interest" description="Disordered" evidence="1">
    <location>
        <begin position="29"/>
        <end position="65"/>
    </location>
</feature>
<evidence type="ECO:0000313" key="2">
    <source>
        <dbReference type="EMBL" id="MCI70172.1"/>
    </source>
</evidence>
<reference evidence="2 3" key="1">
    <citation type="journal article" date="2018" name="Front. Plant Sci.">
        <title>Red Clover (Trifolium pratense) and Zigzag Clover (T. medium) - A Picture of Genomic Similarities and Differences.</title>
        <authorList>
            <person name="Dluhosova J."/>
            <person name="Istvanek J."/>
            <person name="Nedelnik J."/>
            <person name="Repkova J."/>
        </authorList>
    </citation>
    <scope>NUCLEOTIDE SEQUENCE [LARGE SCALE GENOMIC DNA]</scope>
    <source>
        <strain evidence="3">cv. 10/8</strain>
        <tissue evidence="2">Leaf</tissue>
    </source>
</reference>
<name>A0A392U9W3_9FABA</name>
<feature type="compositionally biased region" description="Polar residues" evidence="1">
    <location>
        <begin position="51"/>
        <end position="65"/>
    </location>
</feature>
<accession>A0A392U9W3</accession>
<comment type="caution">
    <text evidence="2">The sequence shown here is derived from an EMBL/GenBank/DDBJ whole genome shotgun (WGS) entry which is preliminary data.</text>
</comment>
<feature type="compositionally biased region" description="Basic and acidic residues" evidence="1">
    <location>
        <begin position="39"/>
        <end position="50"/>
    </location>
</feature>
<dbReference type="EMBL" id="LXQA010770090">
    <property type="protein sequence ID" value="MCI70172.1"/>
    <property type="molecule type" value="Genomic_DNA"/>
</dbReference>
<feature type="non-terminal residue" evidence="2">
    <location>
        <position position="65"/>
    </location>
</feature>
<sequence>MIEDKGADSNEEGRDPVKRPFVAAIIGEFTKSLSSPTTDKQKGKETEKKSLTTASITGGPSNPKG</sequence>
<dbReference type="AlphaFoldDB" id="A0A392U9W3"/>
<proteinExistence type="predicted"/>
<organism evidence="2 3">
    <name type="scientific">Trifolium medium</name>
    <dbReference type="NCBI Taxonomy" id="97028"/>
    <lineage>
        <taxon>Eukaryota</taxon>
        <taxon>Viridiplantae</taxon>
        <taxon>Streptophyta</taxon>
        <taxon>Embryophyta</taxon>
        <taxon>Tracheophyta</taxon>
        <taxon>Spermatophyta</taxon>
        <taxon>Magnoliopsida</taxon>
        <taxon>eudicotyledons</taxon>
        <taxon>Gunneridae</taxon>
        <taxon>Pentapetalae</taxon>
        <taxon>rosids</taxon>
        <taxon>fabids</taxon>
        <taxon>Fabales</taxon>
        <taxon>Fabaceae</taxon>
        <taxon>Papilionoideae</taxon>
        <taxon>50 kb inversion clade</taxon>
        <taxon>NPAAA clade</taxon>
        <taxon>Hologalegina</taxon>
        <taxon>IRL clade</taxon>
        <taxon>Trifolieae</taxon>
        <taxon>Trifolium</taxon>
    </lineage>
</organism>
<dbReference type="Proteomes" id="UP000265520">
    <property type="component" value="Unassembled WGS sequence"/>
</dbReference>